<evidence type="ECO:0000313" key="1">
    <source>
        <dbReference type="EMBL" id="KZT33937.1"/>
    </source>
</evidence>
<name>A0A165Z4W1_9AGAM</name>
<dbReference type="EMBL" id="KV428209">
    <property type="protein sequence ID" value="KZT33937.1"/>
    <property type="molecule type" value="Genomic_DNA"/>
</dbReference>
<reference evidence="1 2" key="1">
    <citation type="journal article" date="2016" name="Mol. Biol. Evol.">
        <title>Comparative Genomics of Early-Diverging Mushroom-Forming Fungi Provides Insights into the Origins of Lignocellulose Decay Capabilities.</title>
        <authorList>
            <person name="Nagy L.G."/>
            <person name="Riley R."/>
            <person name="Tritt A."/>
            <person name="Adam C."/>
            <person name="Daum C."/>
            <person name="Floudas D."/>
            <person name="Sun H."/>
            <person name="Yadav J.S."/>
            <person name="Pangilinan J."/>
            <person name="Larsson K.H."/>
            <person name="Matsuura K."/>
            <person name="Barry K."/>
            <person name="Labutti K."/>
            <person name="Kuo R."/>
            <person name="Ohm R.A."/>
            <person name="Bhattacharya S.S."/>
            <person name="Shirouzu T."/>
            <person name="Yoshinaga Y."/>
            <person name="Martin F.M."/>
            <person name="Grigoriev I.V."/>
            <person name="Hibbett D.S."/>
        </authorList>
    </citation>
    <scope>NUCLEOTIDE SEQUENCE [LARGE SCALE GENOMIC DNA]</scope>
    <source>
        <strain evidence="1 2">HHB10207 ss-3</strain>
    </source>
</reference>
<dbReference type="AlphaFoldDB" id="A0A165Z4W1"/>
<sequence length="121" mass="13679">MSAHEPPTREKIVQLLRGFDVEPSATIHLSDADLRKKLFRALKCAQIAPPKSASSAIGLTSLKKFTGTTLETSIMSYSAFESATMKQNYDPETYLSLRGKIAAMCEDWYIERTERNYLFHD</sequence>
<dbReference type="Proteomes" id="UP000076798">
    <property type="component" value="Unassembled WGS sequence"/>
</dbReference>
<evidence type="ECO:0000313" key="2">
    <source>
        <dbReference type="Proteomes" id="UP000076798"/>
    </source>
</evidence>
<gene>
    <name evidence="1" type="ORF">SISSUDRAFT_362851</name>
</gene>
<protein>
    <submittedName>
        <fullName evidence="1">Uncharacterized protein</fullName>
    </submittedName>
</protein>
<accession>A0A165Z4W1</accession>
<proteinExistence type="predicted"/>
<keyword evidence="2" id="KW-1185">Reference proteome</keyword>
<organism evidence="1 2">
    <name type="scientific">Sistotremastrum suecicum HHB10207 ss-3</name>
    <dbReference type="NCBI Taxonomy" id="1314776"/>
    <lineage>
        <taxon>Eukaryota</taxon>
        <taxon>Fungi</taxon>
        <taxon>Dikarya</taxon>
        <taxon>Basidiomycota</taxon>
        <taxon>Agaricomycotina</taxon>
        <taxon>Agaricomycetes</taxon>
        <taxon>Sistotremastrales</taxon>
        <taxon>Sistotremastraceae</taxon>
        <taxon>Sistotremastrum</taxon>
    </lineage>
</organism>